<name>A0A8S3XI02_PARAO</name>
<protein>
    <submittedName>
        <fullName evidence="1">(apollo) hypothetical protein</fullName>
    </submittedName>
</protein>
<sequence length="140" mass="16004">MIPPCVPWFWYRLTMTRYKQPKKLENLALMRLGDWIAGQAERQMESAAKLAHESISNAQVVLAQNIDVIRFYLDINVPWMVYDSLAVETIRALSDLLEKTKNSLGFGGSMGKFVTQMNVIVKMSEGDGKLQIWKEVLSNH</sequence>
<dbReference type="OrthoDB" id="63112at2759"/>
<gene>
    <name evidence="1" type="ORF">PAPOLLO_LOCUS17617</name>
</gene>
<dbReference type="EMBL" id="CAJQZP010001146">
    <property type="protein sequence ID" value="CAG5021819.1"/>
    <property type="molecule type" value="Genomic_DNA"/>
</dbReference>
<dbReference type="Proteomes" id="UP000691718">
    <property type="component" value="Unassembled WGS sequence"/>
</dbReference>
<proteinExistence type="predicted"/>
<evidence type="ECO:0000313" key="1">
    <source>
        <dbReference type="EMBL" id="CAG5021819.1"/>
    </source>
</evidence>
<organism evidence="1 2">
    <name type="scientific">Parnassius apollo</name>
    <name type="common">Apollo butterfly</name>
    <name type="synonym">Papilio apollo</name>
    <dbReference type="NCBI Taxonomy" id="110799"/>
    <lineage>
        <taxon>Eukaryota</taxon>
        <taxon>Metazoa</taxon>
        <taxon>Ecdysozoa</taxon>
        <taxon>Arthropoda</taxon>
        <taxon>Hexapoda</taxon>
        <taxon>Insecta</taxon>
        <taxon>Pterygota</taxon>
        <taxon>Neoptera</taxon>
        <taxon>Endopterygota</taxon>
        <taxon>Lepidoptera</taxon>
        <taxon>Glossata</taxon>
        <taxon>Ditrysia</taxon>
        <taxon>Papilionoidea</taxon>
        <taxon>Papilionidae</taxon>
        <taxon>Parnassiinae</taxon>
        <taxon>Parnassini</taxon>
        <taxon>Parnassius</taxon>
        <taxon>Parnassius</taxon>
    </lineage>
</organism>
<comment type="caution">
    <text evidence="1">The sequence shown here is derived from an EMBL/GenBank/DDBJ whole genome shotgun (WGS) entry which is preliminary data.</text>
</comment>
<evidence type="ECO:0000313" key="2">
    <source>
        <dbReference type="Proteomes" id="UP000691718"/>
    </source>
</evidence>
<keyword evidence="2" id="KW-1185">Reference proteome</keyword>
<reference evidence="1" key="1">
    <citation type="submission" date="2021-04" db="EMBL/GenBank/DDBJ databases">
        <authorList>
            <person name="Tunstrom K."/>
        </authorList>
    </citation>
    <scope>NUCLEOTIDE SEQUENCE</scope>
</reference>
<accession>A0A8S3XI02</accession>
<dbReference type="AlphaFoldDB" id="A0A8S3XI02"/>